<evidence type="ECO:0000259" key="2">
    <source>
        <dbReference type="Pfam" id="PF10135"/>
    </source>
</evidence>
<comment type="caution">
    <text evidence="3">The sequence shown here is derived from an EMBL/GenBank/DDBJ whole genome shotgun (WGS) entry which is preliminary data.</text>
</comment>
<evidence type="ECO:0000313" key="3">
    <source>
        <dbReference type="EMBL" id="MYM53725.1"/>
    </source>
</evidence>
<organism evidence="3 4">
    <name type="scientific">Thalassovita mangrovi</name>
    <dbReference type="NCBI Taxonomy" id="2692236"/>
    <lineage>
        <taxon>Bacteria</taxon>
        <taxon>Pseudomonadati</taxon>
        <taxon>Pseudomonadota</taxon>
        <taxon>Alphaproteobacteria</taxon>
        <taxon>Rhodobacterales</taxon>
        <taxon>Roseobacteraceae</taxon>
        <taxon>Thalassovita</taxon>
    </lineage>
</organism>
<name>A0A6L8LD08_9RHOB</name>
<keyword evidence="4" id="KW-1185">Reference proteome</keyword>
<sequence length="108" mass="11502">MTQSISNNATFLATQKAAQSSVKPAEPNRDMDRMQQAAEGFEGLFLQQMMKAGRAASLGDDLLGGTGTERMQDMLDTTLTETASGQAGLGLADAIVRQFTPFVTNKAE</sequence>
<keyword evidence="3" id="KW-0966">Cell projection</keyword>
<feature type="domain" description="Flagellar protein FlgJ N-terminal" evidence="2">
    <location>
        <begin position="51"/>
        <end position="98"/>
    </location>
</feature>
<protein>
    <submittedName>
        <fullName evidence="3">Flagellar biosynthesis protein FlgJ</fullName>
    </submittedName>
</protein>
<evidence type="ECO:0000256" key="1">
    <source>
        <dbReference type="SAM" id="MobiDB-lite"/>
    </source>
</evidence>
<dbReference type="AlphaFoldDB" id="A0A6L8LD08"/>
<dbReference type="InterPro" id="IPR019301">
    <property type="entry name" value="Flagellar_prot_FlgJ_N"/>
</dbReference>
<feature type="region of interest" description="Disordered" evidence="1">
    <location>
        <begin position="1"/>
        <end position="30"/>
    </location>
</feature>
<accession>A0A6L8LD08</accession>
<dbReference type="Proteomes" id="UP000479043">
    <property type="component" value="Unassembled WGS sequence"/>
</dbReference>
<dbReference type="EMBL" id="WWEN01000001">
    <property type="protein sequence ID" value="MYM53725.1"/>
    <property type="molecule type" value="Genomic_DNA"/>
</dbReference>
<feature type="compositionally biased region" description="Polar residues" evidence="1">
    <location>
        <begin position="1"/>
        <end position="22"/>
    </location>
</feature>
<dbReference type="Pfam" id="PF10135">
    <property type="entry name" value="Rod-binding"/>
    <property type="match status" value="1"/>
</dbReference>
<dbReference type="RefSeq" id="WP_160971443.1">
    <property type="nucleotide sequence ID" value="NZ_WWEN01000001.1"/>
</dbReference>
<evidence type="ECO:0000313" key="4">
    <source>
        <dbReference type="Proteomes" id="UP000479043"/>
    </source>
</evidence>
<reference evidence="3 4" key="1">
    <citation type="submission" date="2020-01" db="EMBL/GenBank/DDBJ databases">
        <authorList>
            <person name="Chen S."/>
        </authorList>
    </citation>
    <scope>NUCLEOTIDE SEQUENCE [LARGE SCALE GENOMIC DNA]</scope>
    <source>
        <strain evidence="3 4">GS-10</strain>
    </source>
</reference>
<keyword evidence="3" id="KW-0282">Flagellum</keyword>
<gene>
    <name evidence="3" type="ORF">GR167_00285</name>
</gene>
<keyword evidence="3" id="KW-0969">Cilium</keyword>
<proteinExistence type="predicted"/>